<feature type="transmembrane region" description="Helical" evidence="6">
    <location>
        <begin position="31"/>
        <end position="50"/>
    </location>
</feature>
<sequence length="190" mass="20200">MPAILPVPGPSEAGDDWSKHMQNILDTLKNIWESIAAFSPMIGAAILSLCQKGVEIFREIPWYFIAKFPANYVGTFMAPKLAGGLLIAFGLVPELLLIVVFLPLVLLTLIFYTILICVGFGSRGVRAGSMAARHQSVNYGGSIPRGSAFSQGQSMGAVGMGGLSCIHAVSWPLRIVTVVVGVLVIVSDVL</sequence>
<protein>
    <submittedName>
        <fullName evidence="7">Uncharacterized protein</fullName>
    </submittedName>
</protein>
<gene>
    <name evidence="7" type="ORF">BD410DRAFT_788886</name>
</gene>
<evidence type="ECO:0000313" key="7">
    <source>
        <dbReference type="EMBL" id="TDL22175.1"/>
    </source>
</evidence>
<keyword evidence="3 6" id="KW-0812">Transmembrane</keyword>
<comment type="similarity">
    <text evidence="2">Belongs to the IFI6/IFI27 family.</text>
</comment>
<evidence type="ECO:0000256" key="5">
    <source>
        <dbReference type="ARBA" id="ARBA00023136"/>
    </source>
</evidence>
<keyword evidence="4 6" id="KW-1133">Transmembrane helix</keyword>
<feature type="transmembrane region" description="Helical" evidence="6">
    <location>
        <begin position="70"/>
        <end position="89"/>
    </location>
</feature>
<evidence type="ECO:0000313" key="8">
    <source>
        <dbReference type="Proteomes" id="UP000294933"/>
    </source>
</evidence>
<comment type="subcellular location">
    <subcellularLocation>
        <location evidence="1">Membrane</location>
        <topology evidence="1">Multi-pass membrane protein</topology>
    </subcellularLocation>
</comment>
<evidence type="ECO:0000256" key="2">
    <source>
        <dbReference type="ARBA" id="ARBA00007262"/>
    </source>
</evidence>
<dbReference type="VEuPathDB" id="FungiDB:BD410DRAFT_788886"/>
<dbReference type="AlphaFoldDB" id="A0A4Y7Q461"/>
<evidence type="ECO:0000256" key="4">
    <source>
        <dbReference type="ARBA" id="ARBA00022989"/>
    </source>
</evidence>
<dbReference type="InterPro" id="IPR038213">
    <property type="entry name" value="IFI6/IFI27-like_sf"/>
</dbReference>
<organism evidence="7 8">
    <name type="scientific">Rickenella mellea</name>
    <dbReference type="NCBI Taxonomy" id="50990"/>
    <lineage>
        <taxon>Eukaryota</taxon>
        <taxon>Fungi</taxon>
        <taxon>Dikarya</taxon>
        <taxon>Basidiomycota</taxon>
        <taxon>Agaricomycotina</taxon>
        <taxon>Agaricomycetes</taxon>
        <taxon>Hymenochaetales</taxon>
        <taxon>Rickenellaceae</taxon>
        <taxon>Rickenella</taxon>
    </lineage>
</organism>
<keyword evidence="5 6" id="KW-0472">Membrane</keyword>
<dbReference type="OrthoDB" id="440424at2759"/>
<evidence type="ECO:0000256" key="3">
    <source>
        <dbReference type="ARBA" id="ARBA00022692"/>
    </source>
</evidence>
<dbReference type="GO" id="GO:0016020">
    <property type="term" value="C:membrane"/>
    <property type="evidence" value="ECO:0007669"/>
    <property type="project" value="UniProtKB-SubCell"/>
</dbReference>
<accession>A0A4Y7Q461</accession>
<dbReference type="Gene3D" id="6.10.110.10">
    <property type="match status" value="1"/>
</dbReference>
<dbReference type="InterPro" id="IPR009311">
    <property type="entry name" value="IFI6/IFI27-like"/>
</dbReference>
<keyword evidence="8" id="KW-1185">Reference proteome</keyword>
<feature type="transmembrane region" description="Helical" evidence="6">
    <location>
        <begin position="95"/>
        <end position="120"/>
    </location>
</feature>
<dbReference type="EMBL" id="ML170176">
    <property type="protein sequence ID" value="TDL22175.1"/>
    <property type="molecule type" value="Genomic_DNA"/>
</dbReference>
<name>A0A4Y7Q461_9AGAM</name>
<proteinExistence type="inferred from homology"/>
<dbReference type="Pfam" id="PF06140">
    <property type="entry name" value="Ifi-6-16"/>
    <property type="match status" value="1"/>
</dbReference>
<evidence type="ECO:0000256" key="6">
    <source>
        <dbReference type="SAM" id="Phobius"/>
    </source>
</evidence>
<dbReference type="Proteomes" id="UP000294933">
    <property type="component" value="Unassembled WGS sequence"/>
</dbReference>
<evidence type="ECO:0000256" key="1">
    <source>
        <dbReference type="ARBA" id="ARBA00004141"/>
    </source>
</evidence>
<reference evidence="7 8" key="1">
    <citation type="submission" date="2018-06" db="EMBL/GenBank/DDBJ databases">
        <title>A transcriptomic atlas of mushroom development highlights an independent origin of complex multicellularity.</title>
        <authorList>
            <consortium name="DOE Joint Genome Institute"/>
            <person name="Krizsan K."/>
            <person name="Almasi E."/>
            <person name="Merenyi Z."/>
            <person name="Sahu N."/>
            <person name="Viragh M."/>
            <person name="Koszo T."/>
            <person name="Mondo S."/>
            <person name="Kiss B."/>
            <person name="Balint B."/>
            <person name="Kues U."/>
            <person name="Barry K."/>
            <person name="Hegedus J.C."/>
            <person name="Henrissat B."/>
            <person name="Johnson J."/>
            <person name="Lipzen A."/>
            <person name="Ohm R."/>
            <person name="Nagy I."/>
            <person name="Pangilinan J."/>
            <person name="Yan J."/>
            <person name="Xiong Y."/>
            <person name="Grigoriev I.V."/>
            <person name="Hibbett D.S."/>
            <person name="Nagy L.G."/>
        </authorList>
    </citation>
    <scope>NUCLEOTIDE SEQUENCE [LARGE SCALE GENOMIC DNA]</scope>
    <source>
        <strain evidence="7 8">SZMC22713</strain>
    </source>
</reference>